<dbReference type="AlphaFoldDB" id="A0A815MMX4"/>
<proteinExistence type="predicted"/>
<name>A0A815MMX4_9BILA</name>
<dbReference type="Proteomes" id="UP000663855">
    <property type="component" value="Unassembled WGS sequence"/>
</dbReference>
<reference evidence="1" key="1">
    <citation type="submission" date="2021-02" db="EMBL/GenBank/DDBJ databases">
        <authorList>
            <person name="Nowell W R."/>
        </authorList>
    </citation>
    <scope>NUCLEOTIDE SEQUENCE</scope>
</reference>
<comment type="caution">
    <text evidence="1">The sequence shown here is derived from an EMBL/GenBank/DDBJ whole genome shotgun (WGS) entry which is preliminary data.</text>
</comment>
<dbReference type="EMBL" id="CAJNOV010010880">
    <property type="protein sequence ID" value="CAF1426787.1"/>
    <property type="molecule type" value="Genomic_DNA"/>
</dbReference>
<dbReference type="Proteomes" id="UP000663834">
    <property type="component" value="Unassembled WGS sequence"/>
</dbReference>
<dbReference type="Proteomes" id="UP000681967">
    <property type="component" value="Unassembled WGS sequence"/>
</dbReference>
<evidence type="ECO:0000313" key="2">
    <source>
        <dbReference type="EMBL" id="CAF1626822.1"/>
    </source>
</evidence>
<evidence type="ECO:0000313" key="5">
    <source>
        <dbReference type="Proteomes" id="UP000663855"/>
    </source>
</evidence>
<evidence type="ECO:0000313" key="1">
    <source>
        <dbReference type="EMBL" id="CAF1426787.1"/>
    </source>
</evidence>
<dbReference type="EMBL" id="CAJOBH010002209">
    <property type="protein sequence ID" value="CAF3895243.1"/>
    <property type="molecule type" value="Genomic_DNA"/>
</dbReference>
<accession>A0A815MMX4</accession>
<evidence type="ECO:0000313" key="4">
    <source>
        <dbReference type="EMBL" id="CAF3895243.1"/>
    </source>
</evidence>
<sequence>MTTPFDEEQEEDTKQTEEQFLLESTETKNGAKFVMVNTRLDYQHRSKDLTALRLDDFFSHFHKKPIDKSDRRLIKNANGSEGEGLDTEGAKMNERYTFESAHPQASSHIVIRHTNPVVPVLVGPQIPRQEREETRERYSRALLTLFVPWRSVPIFVH</sequence>
<dbReference type="EMBL" id="CAJNOW010013895">
    <property type="protein sequence ID" value="CAF1626822.1"/>
    <property type="molecule type" value="Genomic_DNA"/>
</dbReference>
<dbReference type="OrthoDB" id="3050185at2759"/>
<gene>
    <name evidence="4" type="ORF">BYL167_LOCUS8178</name>
    <name evidence="1" type="ORF">CJN711_LOCUS23332</name>
    <name evidence="3" type="ORF">GIL414_LOCUS5750</name>
    <name evidence="2" type="ORF">KQP761_LOCUS25504</name>
</gene>
<dbReference type="EMBL" id="CAJOBJ010001559">
    <property type="protein sequence ID" value="CAF3885174.1"/>
    <property type="molecule type" value="Genomic_DNA"/>
</dbReference>
<evidence type="ECO:0000313" key="3">
    <source>
        <dbReference type="EMBL" id="CAF3885174.1"/>
    </source>
</evidence>
<organism evidence="1 5">
    <name type="scientific">Rotaria magnacalcarata</name>
    <dbReference type="NCBI Taxonomy" id="392030"/>
    <lineage>
        <taxon>Eukaryota</taxon>
        <taxon>Metazoa</taxon>
        <taxon>Spiralia</taxon>
        <taxon>Gnathifera</taxon>
        <taxon>Rotifera</taxon>
        <taxon>Eurotatoria</taxon>
        <taxon>Bdelloidea</taxon>
        <taxon>Philodinida</taxon>
        <taxon>Philodinidae</taxon>
        <taxon>Rotaria</taxon>
    </lineage>
</organism>
<protein>
    <submittedName>
        <fullName evidence="1">Uncharacterized protein</fullName>
    </submittedName>
</protein>
<dbReference type="Proteomes" id="UP000681720">
    <property type="component" value="Unassembled WGS sequence"/>
</dbReference>